<feature type="domain" description="FYVE-type" evidence="11">
    <location>
        <begin position="159"/>
        <end position="219"/>
    </location>
</feature>
<feature type="coiled-coil region" evidence="9">
    <location>
        <begin position="441"/>
        <end position="524"/>
    </location>
</feature>
<dbReference type="Gene3D" id="3.30.40.10">
    <property type="entry name" value="Zinc/RING finger domain, C3HC4 (zinc finger)"/>
    <property type="match status" value="1"/>
</dbReference>
<proteinExistence type="predicted"/>
<dbReference type="PIRSF" id="PIRSF036956">
    <property type="entry name" value="Hrs_Vps27"/>
    <property type="match status" value="1"/>
</dbReference>
<dbReference type="SMART" id="SM00064">
    <property type="entry name" value="FYVE"/>
    <property type="match status" value="1"/>
</dbReference>
<dbReference type="SMART" id="SM00288">
    <property type="entry name" value="VHS"/>
    <property type="match status" value="1"/>
</dbReference>
<dbReference type="InterPro" id="IPR017073">
    <property type="entry name" value="HGS/VPS27"/>
</dbReference>
<feature type="region of interest" description="Disordered" evidence="10">
    <location>
        <begin position="800"/>
        <end position="820"/>
    </location>
</feature>
<evidence type="ECO:0000313" key="14">
    <source>
        <dbReference type="RefSeq" id="XP_015183752.1"/>
    </source>
</evidence>
<keyword evidence="2" id="KW-0963">Cytoplasm</keyword>
<dbReference type="Pfam" id="PF01363">
    <property type="entry name" value="FYVE"/>
    <property type="match status" value="1"/>
</dbReference>
<keyword evidence="14" id="KW-0808">Transferase</keyword>
<dbReference type="CDD" id="cd15720">
    <property type="entry name" value="FYVE_Hrs"/>
    <property type="match status" value="1"/>
</dbReference>
<feature type="domain" description="VHS" evidence="12">
    <location>
        <begin position="14"/>
        <end position="142"/>
    </location>
</feature>
<keyword evidence="9" id="KW-0175">Coiled coil</keyword>
<dbReference type="RefSeq" id="XP_015183752.1">
    <property type="nucleotide sequence ID" value="XM_015328266.1"/>
</dbReference>
<evidence type="ECO:0000259" key="12">
    <source>
        <dbReference type="PROSITE" id="PS50179"/>
    </source>
</evidence>
<evidence type="ECO:0000256" key="9">
    <source>
        <dbReference type="SAM" id="Coils"/>
    </source>
</evidence>
<gene>
    <name evidence="14" type="primary">LOC107070244</name>
</gene>
<comment type="subcellular location">
    <subcellularLocation>
        <location evidence="7">Cytoplasm</location>
        <location evidence="7">Cell cortex</location>
    </subcellularLocation>
    <subcellularLocation>
        <location evidence="7">Cytoplasm</location>
        <location evidence="7">Perinuclear region</location>
    </subcellularLocation>
</comment>
<keyword evidence="6" id="KW-0862">Zinc</keyword>
<feature type="compositionally biased region" description="Polar residues" evidence="10">
    <location>
        <begin position="344"/>
        <end position="357"/>
    </location>
</feature>
<dbReference type="Gene3D" id="1.25.40.90">
    <property type="match status" value="1"/>
</dbReference>
<dbReference type="InterPro" id="IPR024641">
    <property type="entry name" value="HRS_helical"/>
</dbReference>
<keyword evidence="3" id="KW-0597">Phosphoprotein</keyword>
<reference evidence="14" key="1">
    <citation type="submission" date="2025-08" db="UniProtKB">
        <authorList>
            <consortium name="RefSeq"/>
        </authorList>
    </citation>
    <scope>IDENTIFICATION</scope>
    <source>
        <tissue evidence="14">Whole body</tissue>
    </source>
</reference>
<dbReference type="Pfam" id="PF12210">
    <property type="entry name" value="Hrs_helical"/>
    <property type="match status" value="1"/>
</dbReference>
<dbReference type="GeneID" id="107070244"/>
<feature type="region of interest" description="Disordered" evidence="10">
    <location>
        <begin position="269"/>
        <end position="315"/>
    </location>
</feature>
<dbReference type="Proteomes" id="UP000694924">
    <property type="component" value="Unplaced"/>
</dbReference>
<keyword evidence="14" id="KW-0418">Kinase</keyword>
<evidence type="ECO:0000256" key="5">
    <source>
        <dbReference type="ARBA" id="ARBA00022771"/>
    </source>
</evidence>
<dbReference type="PROSITE" id="PS50330">
    <property type="entry name" value="UIM"/>
    <property type="match status" value="1"/>
</dbReference>
<organism evidence="13 14">
    <name type="scientific">Polistes dominula</name>
    <name type="common">European paper wasp</name>
    <name type="synonym">Vespa dominula</name>
    <dbReference type="NCBI Taxonomy" id="743375"/>
    <lineage>
        <taxon>Eukaryota</taxon>
        <taxon>Metazoa</taxon>
        <taxon>Ecdysozoa</taxon>
        <taxon>Arthropoda</taxon>
        <taxon>Hexapoda</taxon>
        <taxon>Insecta</taxon>
        <taxon>Pterygota</taxon>
        <taxon>Neoptera</taxon>
        <taxon>Endopterygota</taxon>
        <taxon>Hymenoptera</taxon>
        <taxon>Apocrita</taxon>
        <taxon>Aculeata</taxon>
        <taxon>Vespoidea</taxon>
        <taxon>Vespidae</taxon>
        <taxon>Polistinae</taxon>
        <taxon>Polistini</taxon>
        <taxon>Polistes</taxon>
    </lineage>
</organism>
<evidence type="ECO:0000256" key="3">
    <source>
        <dbReference type="ARBA" id="ARBA00022553"/>
    </source>
</evidence>
<feature type="compositionally biased region" description="Basic and acidic residues" evidence="10">
    <location>
        <begin position="272"/>
        <end position="281"/>
    </location>
</feature>
<dbReference type="InterPro" id="IPR017455">
    <property type="entry name" value="Znf_FYVE-rel"/>
</dbReference>
<dbReference type="PROSITE" id="PS50178">
    <property type="entry name" value="ZF_FYVE"/>
    <property type="match status" value="1"/>
</dbReference>
<dbReference type="InterPro" id="IPR000306">
    <property type="entry name" value="Znf_FYVE"/>
</dbReference>
<dbReference type="InterPro" id="IPR002014">
    <property type="entry name" value="VHS_dom"/>
</dbReference>
<comment type="function">
    <text evidence="7">Essential role in endosome membrane invagination and formation of multivesicular bodies, MVBs. Required during gastrulation and appears to regulate early embryonic signaling pathways. Inhibits tyrosine kinase receptor signaling by promoting degradation of the tyrosine-phosphorylated, active receptor, potentially by sorting activated receptors into MVBs. The MVBs are then trafficked to the lysosome where their contents are degraded.</text>
</comment>
<dbReference type="GO" id="GO:0016301">
    <property type="term" value="F:kinase activity"/>
    <property type="evidence" value="ECO:0007669"/>
    <property type="project" value="UniProtKB-KW"/>
</dbReference>
<feature type="compositionally biased region" description="Basic and acidic residues" evidence="10">
    <location>
        <begin position="804"/>
        <end position="813"/>
    </location>
</feature>
<evidence type="ECO:0000313" key="13">
    <source>
        <dbReference type="Proteomes" id="UP000694924"/>
    </source>
</evidence>
<dbReference type="Gene3D" id="1.20.5.1940">
    <property type="match status" value="1"/>
</dbReference>
<keyword evidence="4" id="KW-0479">Metal-binding</keyword>
<dbReference type="PANTHER" id="PTHR46275">
    <property type="entry name" value="HEPATOCYTE GROWTH FACTOR-REGULATED TYROSINE KINASE SUBSTRATE"/>
    <property type="match status" value="1"/>
</dbReference>
<dbReference type="PROSITE" id="PS50179">
    <property type="entry name" value="VHS"/>
    <property type="match status" value="1"/>
</dbReference>
<evidence type="ECO:0000256" key="4">
    <source>
        <dbReference type="ARBA" id="ARBA00022723"/>
    </source>
</evidence>
<dbReference type="PANTHER" id="PTHR46275:SF1">
    <property type="entry name" value="HEPATOCYTE GROWTH FACTOR-REGULATED TYROSINE KINASE SUBSTRATE"/>
    <property type="match status" value="1"/>
</dbReference>
<dbReference type="InterPro" id="IPR011011">
    <property type="entry name" value="Znf_FYVE_PHD"/>
</dbReference>
<evidence type="ECO:0000259" key="11">
    <source>
        <dbReference type="PROSITE" id="PS50178"/>
    </source>
</evidence>
<evidence type="ECO:0000256" key="2">
    <source>
        <dbReference type="ARBA" id="ARBA00022490"/>
    </source>
</evidence>
<dbReference type="Pfam" id="PF00790">
    <property type="entry name" value="VHS"/>
    <property type="match status" value="1"/>
</dbReference>
<dbReference type="InterPro" id="IPR013083">
    <property type="entry name" value="Znf_RING/FYVE/PHD"/>
</dbReference>
<dbReference type="InterPro" id="IPR008942">
    <property type="entry name" value="ENTH_VHS"/>
</dbReference>
<dbReference type="InterPro" id="IPR003903">
    <property type="entry name" value="UIM_dom"/>
</dbReference>
<dbReference type="CDD" id="cd21387">
    <property type="entry name" value="GAT_Hrs"/>
    <property type="match status" value="1"/>
</dbReference>
<keyword evidence="5 8" id="KW-0863">Zinc-finger</keyword>
<dbReference type="SUPFAM" id="SSF48464">
    <property type="entry name" value="ENTH/VHS domain"/>
    <property type="match status" value="1"/>
</dbReference>
<evidence type="ECO:0000256" key="1">
    <source>
        <dbReference type="ARBA" id="ARBA00015450"/>
    </source>
</evidence>
<dbReference type="CDD" id="cd03569">
    <property type="entry name" value="VHS_Hrs"/>
    <property type="match status" value="1"/>
</dbReference>
<name>A0ABM1IU65_POLDO</name>
<accession>A0ABM1IU65</accession>
<sequence>MFRATNFDKLLDKATSQFQLEPDWPTILQICDLIRQNDVQPKQALAAIKKKLTNPNPHVASYALLVLESCIKNCGSRIQDEIGTKQYMEQLKELVKTSTHEHVRQKILELIQALAFAFRNNLKYRAVQDTLNIMKNEGHKFPPLKESEAMFTADTAPEWTDGDVCHRCRVAFGILQRKHHCRACGQVFCAQCSNKVSTLPKIGFEKEVRVCEACYEQVNKPSTTHSKETDLPAEYLSSSLAQQQQVPPRKTEDEIREEEDLQLAIALSQSEAEQKEREKKRATNALKSNTISVSRTTYSPPPSPGPSPSRIQDEDEIDPELAKYLNRRYWEQRQTAIEEHSARTDVTSPSAPNISSPMPQKVVIVKQQNGEVDIEMEEFVNALRSQVEIFVNRMKSNSSRGRPITSDSSVQNLFLNITRMHSRLLTYIQEQDDSRVYYEGLQDKLTQIKDARAALDALRDEHREKLRRQAEEAERQRQMLMAMKLAIMRKKKQDYLQYQRQLALQKIQEQEREMQMRQEQQKQQYIMSGYQGMPGYMGHSQGSPVRQMQYQGPGSNYNPMSPTDQGVYMYGQHSMGQYPIQGYMPPMGSLPPHLMGTITNPESAATDSTVQSRDNVGRVVITNTGMIPQVTNPITQLQQPTGHQIGPAQQGTASHIPVTQVPPSHMPQQGPHSSQMSALPNQIGMSQSVPPNNIPAPPRQVAPTTHGPPGQVVLPQQIGPQPIGIPIPQGAPVPQHVSTIIPSQRTTMQVSAGGSTGMVPANQSLQGPAGPNLNMQGMTQIPATQGQQFTFPQNSAPSVVENVQAKEEPKPETAELISFD</sequence>
<dbReference type="SUPFAM" id="SSF57903">
    <property type="entry name" value="FYVE/PHD zinc finger"/>
    <property type="match status" value="1"/>
</dbReference>
<feature type="compositionally biased region" description="Polar residues" evidence="10">
    <location>
        <begin position="285"/>
        <end position="298"/>
    </location>
</feature>
<evidence type="ECO:0000256" key="7">
    <source>
        <dbReference type="PIRNR" id="PIRNR036956"/>
    </source>
</evidence>
<evidence type="ECO:0000256" key="10">
    <source>
        <dbReference type="SAM" id="MobiDB-lite"/>
    </source>
</evidence>
<evidence type="ECO:0000256" key="8">
    <source>
        <dbReference type="PROSITE-ProRule" id="PRU00091"/>
    </source>
</evidence>
<feature type="region of interest" description="Disordered" evidence="10">
    <location>
        <begin position="338"/>
        <end position="357"/>
    </location>
</feature>
<evidence type="ECO:0000256" key="6">
    <source>
        <dbReference type="ARBA" id="ARBA00022833"/>
    </source>
</evidence>
<keyword evidence="13" id="KW-1185">Reference proteome</keyword>
<protein>
    <recommendedName>
        <fullName evidence="1 7">Hepatocyte growth factor-regulated tyrosine kinase substrate</fullName>
    </recommendedName>
</protein>